<evidence type="ECO:0000256" key="5">
    <source>
        <dbReference type="SAM" id="Phobius"/>
    </source>
</evidence>
<protein>
    <recommendedName>
        <fullName evidence="6">Methylamine utilisation protein MauE domain-containing protein</fullName>
    </recommendedName>
</protein>
<dbReference type="Proteomes" id="UP000198302">
    <property type="component" value="Unassembled WGS sequence"/>
</dbReference>
<dbReference type="RefSeq" id="WP_041515756.1">
    <property type="nucleotide sequence ID" value="NZ_JPRK01000002.1"/>
</dbReference>
<dbReference type="EMBL" id="MUGX01000029">
    <property type="protein sequence ID" value="OXA84741.1"/>
    <property type="molecule type" value="Genomic_DNA"/>
</dbReference>
<keyword evidence="10" id="KW-1185">Reference proteome</keyword>
<evidence type="ECO:0000256" key="4">
    <source>
        <dbReference type="ARBA" id="ARBA00023136"/>
    </source>
</evidence>
<name>A0A0D0F4R7_9FLAO</name>
<sequence>MKISDSLKGIIVETICLLYILLFVYAALSKLLDFENFQVQIGQSPLISAHASWIGYAVPIVELIAVVMLTVSRLRKAALRLSLALMTTFTAYIFIVLHYSSFVPCSCGGILEKMSWNVHLIFNIVFILLAIVAMLLHEKLDQQISNRDYSRSLKWIAGIIASGTAIVIFLFIWSEQMMHYENPFIRRYPRHAVMFNSKLDLKFNSYYFAGITNGRIYLGNSTAPLQLLSADTNLKNKKVERIIFTEKNVLFQRPLIRVMDQCLYLIDGSVPAVFNGSLKDLNVPKKFNGLPYFDQAEPLDSSRIVLRSNKGKDLANIIGVFDNEKSKSNYNPKLLQKQIDGVFDTDGRLLYDETSQKIVYVYFYRNQFITAGKNAELISRIHTIDTTSHAKLKVSYLKNSTERKMSAPPYIVNAGAAVHNNLVFIYSKIKGRFQDEKTWDQAFIIDVYDVNKQSYLMSFPIYKIKNEKLKSIMVTKNQLYAIIGSSLVLYDLKTILKKEIKSAE</sequence>
<evidence type="ECO:0000256" key="3">
    <source>
        <dbReference type="ARBA" id="ARBA00022989"/>
    </source>
</evidence>
<reference evidence="8 10" key="2">
    <citation type="submission" date="2016-11" db="EMBL/GenBank/DDBJ databases">
        <title>Whole genomes of Flavobacteriaceae.</title>
        <authorList>
            <person name="Stine C."/>
            <person name="Li C."/>
            <person name="Tadesse D."/>
        </authorList>
    </citation>
    <scope>NUCLEOTIDE SEQUENCE [LARGE SCALE GENOMIC DNA]</scope>
    <source>
        <strain evidence="8 10">ATCC 51468</strain>
    </source>
</reference>
<dbReference type="EMBL" id="JPRK01000002">
    <property type="protein sequence ID" value="KIO54671.1"/>
    <property type="molecule type" value="Genomic_DNA"/>
</dbReference>
<dbReference type="InterPro" id="IPR009908">
    <property type="entry name" value="Methylamine_util_MauE"/>
</dbReference>
<evidence type="ECO:0000259" key="6">
    <source>
        <dbReference type="Pfam" id="PF07291"/>
    </source>
</evidence>
<feature type="transmembrane region" description="Helical" evidence="5">
    <location>
        <begin position="83"/>
        <end position="102"/>
    </location>
</feature>
<keyword evidence="2 5" id="KW-0812">Transmembrane</keyword>
<evidence type="ECO:0000313" key="9">
    <source>
        <dbReference type="Proteomes" id="UP000032061"/>
    </source>
</evidence>
<reference evidence="7 9" key="1">
    <citation type="submission" date="2015-01" db="EMBL/GenBank/DDBJ databases">
        <title>Genome of Flavobacterium hibernum DSM 12611.</title>
        <authorList>
            <person name="Stropko S.J."/>
            <person name="Pipes S.E."/>
            <person name="Newman J.D."/>
        </authorList>
    </citation>
    <scope>NUCLEOTIDE SEQUENCE [LARGE SCALE GENOMIC DNA]</scope>
    <source>
        <strain evidence="7 9">DSM 12611</strain>
    </source>
</reference>
<dbReference type="UniPathway" id="UPA00895"/>
<proteinExistence type="predicted"/>
<keyword evidence="4 5" id="KW-0472">Membrane</keyword>
<organism evidence="7 9">
    <name type="scientific">Flavobacterium hibernum</name>
    <dbReference type="NCBI Taxonomy" id="37752"/>
    <lineage>
        <taxon>Bacteria</taxon>
        <taxon>Pseudomonadati</taxon>
        <taxon>Bacteroidota</taxon>
        <taxon>Flavobacteriia</taxon>
        <taxon>Flavobacteriales</taxon>
        <taxon>Flavobacteriaceae</taxon>
        <taxon>Flavobacterium</taxon>
    </lineage>
</organism>
<dbReference type="STRING" id="37752.IW18_01300"/>
<dbReference type="Pfam" id="PF07291">
    <property type="entry name" value="MauE"/>
    <property type="match status" value="1"/>
</dbReference>
<feature type="transmembrane region" description="Helical" evidence="5">
    <location>
        <begin position="7"/>
        <end position="28"/>
    </location>
</feature>
<comment type="caution">
    <text evidence="7">The sequence shown here is derived from an EMBL/GenBank/DDBJ whole genome shotgun (WGS) entry which is preliminary data.</text>
</comment>
<evidence type="ECO:0000313" key="10">
    <source>
        <dbReference type="Proteomes" id="UP000198302"/>
    </source>
</evidence>
<feature type="transmembrane region" description="Helical" evidence="5">
    <location>
        <begin position="114"/>
        <end position="135"/>
    </location>
</feature>
<feature type="transmembrane region" description="Helical" evidence="5">
    <location>
        <begin position="53"/>
        <end position="71"/>
    </location>
</feature>
<evidence type="ECO:0000313" key="7">
    <source>
        <dbReference type="EMBL" id="KIO54671.1"/>
    </source>
</evidence>
<evidence type="ECO:0000256" key="1">
    <source>
        <dbReference type="ARBA" id="ARBA00004141"/>
    </source>
</evidence>
<keyword evidence="3 5" id="KW-1133">Transmembrane helix</keyword>
<gene>
    <name evidence="8" type="ORF">B0A73_19205</name>
    <name evidence="7" type="ORF">IW18_01300</name>
</gene>
<dbReference type="AlphaFoldDB" id="A0A0D0F4R7"/>
<dbReference type="GO" id="GO:0030416">
    <property type="term" value="P:methylamine metabolic process"/>
    <property type="evidence" value="ECO:0007669"/>
    <property type="project" value="InterPro"/>
</dbReference>
<comment type="subcellular location">
    <subcellularLocation>
        <location evidence="1">Membrane</location>
        <topology evidence="1">Multi-pass membrane protein</topology>
    </subcellularLocation>
</comment>
<dbReference type="OrthoDB" id="673785at2"/>
<feature type="domain" description="Methylamine utilisation protein MauE" evidence="6">
    <location>
        <begin position="10"/>
        <end position="135"/>
    </location>
</feature>
<evidence type="ECO:0000313" key="8">
    <source>
        <dbReference type="EMBL" id="OXA84741.1"/>
    </source>
</evidence>
<evidence type="ECO:0000256" key="2">
    <source>
        <dbReference type="ARBA" id="ARBA00022692"/>
    </source>
</evidence>
<accession>A0A0D0F4R7</accession>
<feature type="transmembrane region" description="Helical" evidence="5">
    <location>
        <begin position="155"/>
        <end position="173"/>
    </location>
</feature>
<dbReference type="Proteomes" id="UP000032061">
    <property type="component" value="Unassembled WGS sequence"/>
</dbReference>
<dbReference type="GO" id="GO:0016020">
    <property type="term" value="C:membrane"/>
    <property type="evidence" value="ECO:0007669"/>
    <property type="project" value="UniProtKB-SubCell"/>
</dbReference>